<dbReference type="Proteomes" id="UP000267164">
    <property type="component" value="Chromosome"/>
</dbReference>
<evidence type="ECO:0000256" key="5">
    <source>
        <dbReference type="ARBA" id="ARBA00023251"/>
    </source>
</evidence>
<dbReference type="InterPro" id="IPR051784">
    <property type="entry name" value="Nod_factor_ABC_transporter"/>
</dbReference>
<sequence>MSTLTAPATVAPATLSSALQDSIVMLRRNFKHIARNPVTIFNAALMPVVMMLIFVYVFGSAFKVGQHYVDYATPGMILLAISYGLSGTAVSVSSDMAKGVINRFKVMSVSRGAVLTGHVVATIVTNVVAIAAIIGLAFALGFRPPASAADWLGAIGVMLATSFAASWLTVALGMAAKTPESAGMAVVPLIMLPFLSSAIVPADQMGQGVRQFAQYQPFTPIIESLRGFLEGHPSGGYTAAALAWCAGFAIVGYFWSRASFDKRT</sequence>
<keyword evidence="3 6" id="KW-1133">Transmembrane helix</keyword>
<evidence type="ECO:0000256" key="6">
    <source>
        <dbReference type="RuleBase" id="RU361157"/>
    </source>
</evidence>
<dbReference type="PIRSF" id="PIRSF006648">
    <property type="entry name" value="DrrB"/>
    <property type="match status" value="1"/>
</dbReference>
<organism evidence="8 9">
    <name type="scientific">Nocardia yunnanensis</name>
    <dbReference type="NCBI Taxonomy" id="2382165"/>
    <lineage>
        <taxon>Bacteria</taxon>
        <taxon>Bacillati</taxon>
        <taxon>Actinomycetota</taxon>
        <taxon>Actinomycetes</taxon>
        <taxon>Mycobacteriales</taxon>
        <taxon>Nocardiaceae</taxon>
        <taxon>Nocardia</taxon>
    </lineage>
</organism>
<evidence type="ECO:0000259" key="7">
    <source>
        <dbReference type="PROSITE" id="PS51012"/>
    </source>
</evidence>
<keyword evidence="5" id="KW-0046">Antibiotic resistance</keyword>
<dbReference type="GO" id="GO:0046677">
    <property type="term" value="P:response to antibiotic"/>
    <property type="evidence" value="ECO:0007669"/>
    <property type="project" value="UniProtKB-KW"/>
</dbReference>
<dbReference type="AlphaFoldDB" id="A0A386Z909"/>
<evidence type="ECO:0000313" key="8">
    <source>
        <dbReference type="EMBL" id="AYF72969.1"/>
    </source>
</evidence>
<dbReference type="PANTHER" id="PTHR43229:SF2">
    <property type="entry name" value="NODULATION PROTEIN J"/>
    <property type="match status" value="1"/>
</dbReference>
<keyword evidence="9" id="KW-1185">Reference proteome</keyword>
<dbReference type="InterPro" id="IPR013525">
    <property type="entry name" value="ABC2_TM"/>
</dbReference>
<dbReference type="PROSITE" id="PS51012">
    <property type="entry name" value="ABC_TM2"/>
    <property type="match status" value="1"/>
</dbReference>
<dbReference type="Pfam" id="PF01061">
    <property type="entry name" value="ABC2_membrane"/>
    <property type="match status" value="1"/>
</dbReference>
<feature type="transmembrane region" description="Helical" evidence="6">
    <location>
        <begin position="151"/>
        <end position="175"/>
    </location>
</feature>
<dbReference type="EMBL" id="CP032568">
    <property type="protein sequence ID" value="AYF72969.1"/>
    <property type="molecule type" value="Genomic_DNA"/>
</dbReference>
<dbReference type="RefSeq" id="WP_120734912.1">
    <property type="nucleotide sequence ID" value="NZ_CP032568.1"/>
</dbReference>
<dbReference type="InterPro" id="IPR047817">
    <property type="entry name" value="ABC2_TM_bact-type"/>
</dbReference>
<dbReference type="GO" id="GO:0043190">
    <property type="term" value="C:ATP-binding cassette (ABC) transporter complex"/>
    <property type="evidence" value="ECO:0007669"/>
    <property type="project" value="InterPro"/>
</dbReference>
<gene>
    <name evidence="8" type="ORF">D7D52_02785</name>
</gene>
<feature type="transmembrane region" description="Helical" evidence="6">
    <location>
        <begin position="71"/>
        <end position="92"/>
    </location>
</feature>
<protein>
    <recommendedName>
        <fullName evidence="6">Transport permease protein</fullName>
    </recommendedName>
</protein>
<feature type="transmembrane region" description="Helical" evidence="6">
    <location>
        <begin position="235"/>
        <end position="255"/>
    </location>
</feature>
<comment type="subcellular location">
    <subcellularLocation>
        <location evidence="6">Cell membrane</location>
        <topology evidence="6">Multi-pass membrane protein</topology>
    </subcellularLocation>
    <subcellularLocation>
        <location evidence="1">Membrane</location>
        <topology evidence="1">Multi-pass membrane protein</topology>
    </subcellularLocation>
</comment>
<comment type="similarity">
    <text evidence="6">Belongs to the ABC-2 integral membrane protein family.</text>
</comment>
<dbReference type="PANTHER" id="PTHR43229">
    <property type="entry name" value="NODULATION PROTEIN J"/>
    <property type="match status" value="1"/>
</dbReference>
<dbReference type="KEGG" id="nyu:D7D52_02785"/>
<accession>A0A386Z909</accession>
<evidence type="ECO:0000256" key="1">
    <source>
        <dbReference type="ARBA" id="ARBA00004141"/>
    </source>
</evidence>
<feature type="transmembrane region" description="Helical" evidence="6">
    <location>
        <begin position="182"/>
        <end position="202"/>
    </location>
</feature>
<evidence type="ECO:0000256" key="4">
    <source>
        <dbReference type="ARBA" id="ARBA00023136"/>
    </source>
</evidence>
<dbReference type="GO" id="GO:0140359">
    <property type="term" value="F:ABC-type transporter activity"/>
    <property type="evidence" value="ECO:0007669"/>
    <property type="project" value="InterPro"/>
</dbReference>
<feature type="transmembrane region" description="Helical" evidence="6">
    <location>
        <begin position="113"/>
        <end position="139"/>
    </location>
</feature>
<evidence type="ECO:0000256" key="3">
    <source>
        <dbReference type="ARBA" id="ARBA00022989"/>
    </source>
</evidence>
<dbReference type="OrthoDB" id="670210at2"/>
<keyword evidence="2 6" id="KW-0812">Transmembrane</keyword>
<feature type="domain" description="ABC transmembrane type-2" evidence="7">
    <location>
        <begin position="38"/>
        <end position="263"/>
    </location>
</feature>
<keyword evidence="6" id="KW-1003">Cell membrane</keyword>
<feature type="transmembrane region" description="Helical" evidence="6">
    <location>
        <begin position="38"/>
        <end position="59"/>
    </location>
</feature>
<proteinExistence type="inferred from homology"/>
<dbReference type="InterPro" id="IPR000412">
    <property type="entry name" value="ABC_2_transport"/>
</dbReference>
<reference evidence="8 9" key="1">
    <citation type="submission" date="2018-09" db="EMBL/GenBank/DDBJ databases">
        <title>Nocardia yunnanensis sp. nov., an actinomycete isolated from a soil sample.</title>
        <authorList>
            <person name="Zhang J."/>
        </authorList>
    </citation>
    <scope>NUCLEOTIDE SEQUENCE [LARGE SCALE GENOMIC DNA]</scope>
    <source>
        <strain evidence="8 9">CFHS0054</strain>
    </source>
</reference>
<evidence type="ECO:0000256" key="2">
    <source>
        <dbReference type="ARBA" id="ARBA00022692"/>
    </source>
</evidence>
<name>A0A386Z909_9NOCA</name>
<keyword evidence="6" id="KW-0813">Transport</keyword>
<evidence type="ECO:0000313" key="9">
    <source>
        <dbReference type="Proteomes" id="UP000267164"/>
    </source>
</evidence>
<keyword evidence="4 6" id="KW-0472">Membrane</keyword>